<dbReference type="OrthoDB" id="9805171at2"/>
<reference evidence="3" key="1">
    <citation type="submission" date="2016-10" db="EMBL/GenBank/DDBJ databases">
        <authorList>
            <person name="Varghese N."/>
            <person name="Submissions S."/>
        </authorList>
    </citation>
    <scope>NUCLEOTIDE SEQUENCE [LARGE SCALE GENOMIC DNA]</scope>
    <source>
        <strain evidence="3">DSM 25811 / CCM 8410 / LMG 26954 / E90</strain>
    </source>
</reference>
<dbReference type="EMBL" id="FMZO01000018">
    <property type="protein sequence ID" value="SDE01220.1"/>
    <property type="molecule type" value="Genomic_DNA"/>
</dbReference>
<organism evidence="2 3">
    <name type="scientific">Niabella drilacis (strain DSM 25811 / CCM 8410 / CCUG 62505 / LMG 26954 / E90)</name>
    <dbReference type="NCBI Taxonomy" id="1285928"/>
    <lineage>
        <taxon>Bacteria</taxon>
        <taxon>Pseudomonadati</taxon>
        <taxon>Bacteroidota</taxon>
        <taxon>Chitinophagia</taxon>
        <taxon>Chitinophagales</taxon>
        <taxon>Chitinophagaceae</taxon>
        <taxon>Niabella</taxon>
    </lineage>
</organism>
<dbReference type="Pfam" id="PF08241">
    <property type="entry name" value="Methyltransf_11"/>
    <property type="match status" value="1"/>
</dbReference>
<evidence type="ECO:0000313" key="3">
    <source>
        <dbReference type="Proteomes" id="UP000198757"/>
    </source>
</evidence>
<keyword evidence="3" id="KW-1185">Reference proteome</keyword>
<name>A0A1G6ZF83_NIADE</name>
<dbReference type="AlphaFoldDB" id="A0A1G6ZF83"/>
<sequence>MMQYNKELVYKEFRPAFPWFPNVDGFIPRTNILDHITHAMGAFSGILLDVGCGYMPYRRYIEASATIDRYMGMDLEDATTYKSIKPDITWDGYTIPLPDNSVHSVLLTEVLEHCPYPEKVLSEIYRVLHPGGKIVFTVPFVWYLHEAPFDFYRYTPYAINKMMKDCRLSVAELYAYGVNTQALMHAYAIWLKRSSWPKAIRFLLYLLSLPVMMLAWYSGKNKKIREFKNNQMFSGLCGIAFKQG</sequence>
<dbReference type="STRING" id="1285928.SAMN04487894_11824"/>
<evidence type="ECO:0000259" key="1">
    <source>
        <dbReference type="Pfam" id="PF08241"/>
    </source>
</evidence>
<protein>
    <submittedName>
        <fullName evidence="2">Methyltransferase domain-containing protein</fullName>
    </submittedName>
</protein>
<dbReference type="Proteomes" id="UP000198757">
    <property type="component" value="Unassembled WGS sequence"/>
</dbReference>
<dbReference type="GO" id="GO:0008757">
    <property type="term" value="F:S-adenosylmethionine-dependent methyltransferase activity"/>
    <property type="evidence" value="ECO:0007669"/>
    <property type="project" value="InterPro"/>
</dbReference>
<dbReference type="InterPro" id="IPR029063">
    <property type="entry name" value="SAM-dependent_MTases_sf"/>
</dbReference>
<evidence type="ECO:0000313" key="2">
    <source>
        <dbReference type="EMBL" id="SDE01220.1"/>
    </source>
</evidence>
<dbReference type="InterPro" id="IPR013216">
    <property type="entry name" value="Methyltransf_11"/>
</dbReference>
<accession>A0A1G6ZF83</accession>
<feature type="domain" description="Methyltransferase type 11" evidence="1">
    <location>
        <begin position="48"/>
        <end position="136"/>
    </location>
</feature>
<dbReference type="SUPFAM" id="SSF53335">
    <property type="entry name" value="S-adenosyl-L-methionine-dependent methyltransferases"/>
    <property type="match status" value="1"/>
</dbReference>
<dbReference type="RefSeq" id="WP_090392538.1">
    <property type="nucleotide sequence ID" value="NZ_FMZO01000018.1"/>
</dbReference>
<dbReference type="CDD" id="cd02440">
    <property type="entry name" value="AdoMet_MTases"/>
    <property type="match status" value="1"/>
</dbReference>
<dbReference type="Gene3D" id="3.40.50.150">
    <property type="entry name" value="Vaccinia Virus protein VP39"/>
    <property type="match status" value="1"/>
</dbReference>
<dbReference type="GO" id="GO:0032259">
    <property type="term" value="P:methylation"/>
    <property type="evidence" value="ECO:0007669"/>
    <property type="project" value="UniProtKB-KW"/>
</dbReference>
<keyword evidence="2" id="KW-0808">Transferase</keyword>
<proteinExistence type="predicted"/>
<gene>
    <name evidence="2" type="ORF">SAMN04487894_11824</name>
</gene>
<keyword evidence="2" id="KW-0489">Methyltransferase</keyword>